<organism evidence="2 3">
    <name type="scientific">Lipingzhangella rawalii</name>
    <dbReference type="NCBI Taxonomy" id="2055835"/>
    <lineage>
        <taxon>Bacteria</taxon>
        <taxon>Bacillati</taxon>
        <taxon>Actinomycetota</taxon>
        <taxon>Actinomycetes</taxon>
        <taxon>Streptosporangiales</taxon>
        <taxon>Nocardiopsidaceae</taxon>
        <taxon>Lipingzhangella</taxon>
    </lineage>
</organism>
<evidence type="ECO:0000256" key="1">
    <source>
        <dbReference type="SAM" id="MobiDB-lite"/>
    </source>
</evidence>
<comment type="caution">
    <text evidence="2">The sequence shown here is derived from an EMBL/GenBank/DDBJ whole genome shotgun (WGS) entry which is preliminary data.</text>
</comment>
<feature type="compositionally biased region" description="Basic and acidic residues" evidence="1">
    <location>
        <begin position="1"/>
        <end position="14"/>
    </location>
</feature>
<evidence type="ECO:0000313" key="3">
    <source>
        <dbReference type="Proteomes" id="UP001250214"/>
    </source>
</evidence>
<dbReference type="EMBL" id="JAVLVT010000004">
    <property type="protein sequence ID" value="MDS1270727.1"/>
    <property type="molecule type" value="Genomic_DNA"/>
</dbReference>
<evidence type="ECO:0000313" key="2">
    <source>
        <dbReference type="EMBL" id="MDS1270727.1"/>
    </source>
</evidence>
<sequence>MTLRYLGKDPESPEGRSPTLYYDDERDTYVFQSWRVTDAERLAVLDLPEHETVIEFPRRMMRFFPEINSDATEVDGPRTP</sequence>
<proteinExistence type="predicted"/>
<accession>A0ABU2H606</accession>
<name>A0ABU2H606_9ACTN</name>
<protein>
    <submittedName>
        <fullName evidence="2">Uncharacterized protein</fullName>
    </submittedName>
</protein>
<reference evidence="3" key="1">
    <citation type="submission" date="2023-07" db="EMBL/GenBank/DDBJ databases">
        <title>Novel species in the genus Lipingzhangella isolated from Sambhar Salt Lake.</title>
        <authorList>
            <person name="Jiya N."/>
            <person name="Kajale S."/>
            <person name="Sharma A."/>
        </authorList>
    </citation>
    <scope>NUCLEOTIDE SEQUENCE [LARGE SCALE GENOMIC DNA]</scope>
    <source>
        <strain evidence="3">LS1_29</strain>
    </source>
</reference>
<dbReference type="RefSeq" id="WP_310912275.1">
    <property type="nucleotide sequence ID" value="NZ_JAVLVT010000004.1"/>
</dbReference>
<feature type="region of interest" description="Disordered" evidence="1">
    <location>
        <begin position="1"/>
        <end position="21"/>
    </location>
</feature>
<gene>
    <name evidence="2" type="ORF">RIF23_10490</name>
</gene>
<keyword evidence="3" id="KW-1185">Reference proteome</keyword>
<dbReference type="Proteomes" id="UP001250214">
    <property type="component" value="Unassembled WGS sequence"/>
</dbReference>